<dbReference type="AlphaFoldDB" id="A0A9W9GIZ1"/>
<dbReference type="GeneID" id="81409001"/>
<feature type="region of interest" description="Disordered" evidence="1">
    <location>
        <begin position="1"/>
        <end position="22"/>
    </location>
</feature>
<name>A0A9W9GIZ1_9EURO</name>
<feature type="region of interest" description="Disordered" evidence="1">
    <location>
        <begin position="86"/>
        <end position="198"/>
    </location>
</feature>
<feature type="compositionally biased region" description="Basic and acidic residues" evidence="1">
    <location>
        <begin position="139"/>
        <end position="155"/>
    </location>
</feature>
<reference evidence="2" key="1">
    <citation type="submission" date="2022-11" db="EMBL/GenBank/DDBJ databases">
        <authorList>
            <person name="Petersen C."/>
        </authorList>
    </citation>
    <scope>NUCLEOTIDE SEQUENCE</scope>
    <source>
        <strain evidence="2">IBT 22155</strain>
    </source>
</reference>
<organism evidence="2 3">
    <name type="scientific">Penicillium bovifimosum</name>
    <dbReference type="NCBI Taxonomy" id="126998"/>
    <lineage>
        <taxon>Eukaryota</taxon>
        <taxon>Fungi</taxon>
        <taxon>Dikarya</taxon>
        <taxon>Ascomycota</taxon>
        <taxon>Pezizomycotina</taxon>
        <taxon>Eurotiomycetes</taxon>
        <taxon>Eurotiomycetidae</taxon>
        <taxon>Eurotiales</taxon>
        <taxon>Aspergillaceae</taxon>
        <taxon>Penicillium</taxon>
    </lineage>
</organism>
<protein>
    <submittedName>
        <fullName evidence="2">Uncharacterized protein</fullName>
    </submittedName>
</protein>
<keyword evidence="3" id="KW-1185">Reference proteome</keyword>
<feature type="compositionally biased region" description="Basic and acidic residues" evidence="1">
    <location>
        <begin position="165"/>
        <end position="183"/>
    </location>
</feature>
<gene>
    <name evidence="2" type="ORF">N7515_009087</name>
</gene>
<sequence length="198" mass="21613">MMYRCSHQLSPKPRLGADDHCVPVSDKSDADILQDGLDPIWPEVFGSQPFDQRDDNIIDGGSDSIWPEVGWPVLCGELPDDELFLGVSLDSSDNGGNSEPLAEGDRSSNVRLESRQNQSAHGVVGQVLRQAVAEEDVVRDDASQRAEAESEQKDVEQDDIVVDTIQDRKISDEGKRAKDKANDAVDNSDATLPPLDDS</sequence>
<comment type="caution">
    <text evidence="2">The sequence shown here is derived from an EMBL/GenBank/DDBJ whole genome shotgun (WGS) entry which is preliminary data.</text>
</comment>
<feature type="compositionally biased region" description="Basic and acidic residues" evidence="1">
    <location>
        <begin position="103"/>
        <end position="114"/>
    </location>
</feature>
<dbReference type="Proteomes" id="UP001149079">
    <property type="component" value="Unassembled WGS sequence"/>
</dbReference>
<evidence type="ECO:0000313" key="2">
    <source>
        <dbReference type="EMBL" id="KAJ5121126.1"/>
    </source>
</evidence>
<accession>A0A9W9GIZ1</accession>
<evidence type="ECO:0000313" key="3">
    <source>
        <dbReference type="Proteomes" id="UP001149079"/>
    </source>
</evidence>
<proteinExistence type="predicted"/>
<dbReference type="EMBL" id="JAPQKL010000007">
    <property type="protein sequence ID" value="KAJ5121126.1"/>
    <property type="molecule type" value="Genomic_DNA"/>
</dbReference>
<reference evidence="2" key="2">
    <citation type="journal article" date="2023" name="IMA Fungus">
        <title>Comparative genomic study of the Penicillium genus elucidates a diverse pangenome and 15 lateral gene transfer events.</title>
        <authorList>
            <person name="Petersen C."/>
            <person name="Sorensen T."/>
            <person name="Nielsen M.R."/>
            <person name="Sondergaard T.E."/>
            <person name="Sorensen J.L."/>
            <person name="Fitzpatrick D.A."/>
            <person name="Frisvad J.C."/>
            <person name="Nielsen K.L."/>
        </authorList>
    </citation>
    <scope>NUCLEOTIDE SEQUENCE</scope>
    <source>
        <strain evidence="2">IBT 22155</strain>
    </source>
</reference>
<evidence type="ECO:0000256" key="1">
    <source>
        <dbReference type="SAM" id="MobiDB-lite"/>
    </source>
</evidence>
<dbReference type="RefSeq" id="XP_056517630.1">
    <property type="nucleotide sequence ID" value="XM_056669831.1"/>
</dbReference>